<accession>A0ABM9GC40</accession>
<gene>
    <name evidence="1" type="ORF">WJ0W_006844</name>
</gene>
<comment type="caution">
    <text evidence="1">The sequence shown here is derived from an EMBL/GenBank/DDBJ whole genome shotgun (WGS) entry which is preliminary data.</text>
</comment>
<sequence length="143" mass="15977">MIIIPYMVGTGRGSRRAGAAGFLVHARVFVLEWSIPIRSSARLASSTRLAKKTVKMQFFLMTLIPLQAFLQNCRNFSHANRSESKIGKIGVLLQEFHQMAVKIAKIPACTQDFAFSSNFLRVTLLLSRFPHPPLSRLALAAYN</sequence>
<evidence type="ECO:0000313" key="1">
    <source>
        <dbReference type="EMBL" id="CAH8249660.1"/>
    </source>
</evidence>
<reference evidence="1" key="1">
    <citation type="submission" date="2022-06" db="EMBL/GenBank/DDBJ databases">
        <authorList>
            <person name="Dietemann V."/>
            <person name="Ory F."/>
            <person name="Dainat B."/>
            <person name="Oberhansli S."/>
        </authorList>
    </citation>
    <scope>NUCLEOTIDE SEQUENCE</scope>
    <source>
        <strain evidence="1">Ena-SAMPLE-TAB-26-04-2022-14:26:32:270-5432</strain>
    </source>
</reference>
<proteinExistence type="predicted"/>
<protein>
    <submittedName>
        <fullName evidence="1">Uncharacterized protein</fullName>
    </submittedName>
</protein>
<dbReference type="Proteomes" id="UP001154322">
    <property type="component" value="Unassembled WGS sequence"/>
</dbReference>
<evidence type="ECO:0000313" key="2">
    <source>
        <dbReference type="Proteomes" id="UP001154322"/>
    </source>
</evidence>
<organism evidence="1 2">
    <name type="scientific">Paenibacillus melissococcoides</name>
    <dbReference type="NCBI Taxonomy" id="2912268"/>
    <lineage>
        <taxon>Bacteria</taxon>
        <taxon>Bacillati</taxon>
        <taxon>Bacillota</taxon>
        <taxon>Bacilli</taxon>
        <taxon>Bacillales</taxon>
        <taxon>Paenibacillaceae</taxon>
        <taxon>Paenibacillus</taxon>
    </lineage>
</organism>
<name>A0ABM9GC40_9BACL</name>
<keyword evidence="2" id="KW-1185">Reference proteome</keyword>
<dbReference type="EMBL" id="CALYLO010000018">
    <property type="protein sequence ID" value="CAH8249660.1"/>
    <property type="molecule type" value="Genomic_DNA"/>
</dbReference>